<evidence type="ECO:0000256" key="1">
    <source>
        <dbReference type="SAM" id="Phobius"/>
    </source>
</evidence>
<keyword evidence="1" id="KW-0472">Membrane</keyword>
<gene>
    <name evidence="2" type="ORF">LZ24_01136</name>
</gene>
<feature type="transmembrane region" description="Helical" evidence="1">
    <location>
        <begin position="20"/>
        <end position="37"/>
    </location>
</feature>
<accession>A0A562S0Q2</accession>
<organism evidence="2 3">
    <name type="scientific">Desulfobotulus alkaliphilus</name>
    <dbReference type="NCBI Taxonomy" id="622671"/>
    <lineage>
        <taxon>Bacteria</taxon>
        <taxon>Pseudomonadati</taxon>
        <taxon>Thermodesulfobacteriota</taxon>
        <taxon>Desulfobacteria</taxon>
        <taxon>Desulfobacterales</taxon>
        <taxon>Desulfobacteraceae</taxon>
        <taxon>Desulfobotulus</taxon>
    </lineage>
</organism>
<proteinExistence type="predicted"/>
<dbReference type="EMBL" id="VLLC01000006">
    <property type="protein sequence ID" value="TWI74196.1"/>
    <property type="molecule type" value="Genomic_DNA"/>
</dbReference>
<reference evidence="2 3" key="1">
    <citation type="submission" date="2019-07" db="EMBL/GenBank/DDBJ databases">
        <title>Genome sequencing of 100 strains of the haloalkaliphilic chemolithoautotrophic sulfur-oxidizing bacterium Thioalkalivibrio.</title>
        <authorList>
            <person name="Muyzer G."/>
        </authorList>
    </citation>
    <scope>NUCLEOTIDE SEQUENCE [LARGE SCALE GENOMIC DNA]</scope>
    <source>
        <strain evidence="2 3">ASO4-4</strain>
    </source>
</reference>
<keyword evidence="3" id="KW-1185">Reference proteome</keyword>
<evidence type="ECO:0000313" key="3">
    <source>
        <dbReference type="Proteomes" id="UP000318307"/>
    </source>
</evidence>
<keyword evidence="1" id="KW-1133">Transmembrane helix</keyword>
<name>A0A562S0Q2_9BACT</name>
<dbReference type="AlphaFoldDB" id="A0A562S0Q2"/>
<protein>
    <submittedName>
        <fullName evidence="2">Uncharacterized protein</fullName>
    </submittedName>
</protein>
<sequence>MLYLISFRKKGAFHRHAGPLGFLMLTGLFGLLPLLFIRENSKKRIHEKKMVREKPLLSGPVVTLAVVAQQNRTNLNHKRKIRDRSEIRPFFHVLASDIRINGKFDFFLDRRTKTGYGFPYFALEHQNKRKIIRI</sequence>
<comment type="caution">
    <text evidence="2">The sequence shown here is derived from an EMBL/GenBank/DDBJ whole genome shotgun (WGS) entry which is preliminary data.</text>
</comment>
<dbReference type="Proteomes" id="UP000318307">
    <property type="component" value="Unassembled WGS sequence"/>
</dbReference>
<keyword evidence="1" id="KW-0812">Transmembrane</keyword>
<evidence type="ECO:0000313" key="2">
    <source>
        <dbReference type="EMBL" id="TWI74196.1"/>
    </source>
</evidence>